<proteinExistence type="predicted"/>
<reference evidence="4" key="1">
    <citation type="submission" date="2015-10" db="EMBL/GenBank/DDBJ databases">
        <authorList>
            <person name="Millard A."/>
        </authorList>
    </citation>
    <scope>NUCLEOTIDE SEQUENCE [LARGE SCALE GENOMIC DNA]</scope>
</reference>
<dbReference type="KEGG" id="vg:26799066"/>
<dbReference type="RefSeq" id="YP_009222696.1">
    <property type="nucleotide sequence ID" value="NC_029065.1"/>
</dbReference>
<feature type="region of interest" description="Disordered" evidence="1">
    <location>
        <begin position="220"/>
        <end position="267"/>
    </location>
</feature>
<evidence type="ECO:0000259" key="2">
    <source>
        <dbReference type="Pfam" id="PF21821"/>
    </source>
</evidence>
<feature type="compositionally biased region" description="Low complexity" evidence="1">
    <location>
        <begin position="251"/>
        <end position="267"/>
    </location>
</feature>
<name>A0A0S4KXG8_9CAUD</name>
<evidence type="ECO:0000313" key="3">
    <source>
        <dbReference type="EMBL" id="CUR44317.1"/>
    </source>
</evidence>
<evidence type="ECO:0000256" key="1">
    <source>
        <dbReference type="SAM" id="MobiDB-lite"/>
    </source>
</evidence>
<evidence type="ECO:0000313" key="4">
    <source>
        <dbReference type="Proteomes" id="UP000204441"/>
    </source>
</evidence>
<dbReference type="Proteomes" id="UP000204441">
    <property type="component" value="Genome"/>
</dbReference>
<protein>
    <recommendedName>
        <fullName evidence="2">Dit-like phage tail protein N-terminal domain-containing protein</fullName>
    </recommendedName>
</protein>
<gene>
    <name evidence="3" type="ORF">VCM_00098</name>
</gene>
<dbReference type="Pfam" id="PF21821">
    <property type="entry name" value="Dit_like"/>
    <property type="match status" value="1"/>
</dbReference>
<dbReference type="OrthoDB" id="6528at10239"/>
<keyword evidence="4" id="KW-1185">Reference proteome</keyword>
<organism evidence="3 4">
    <name type="scientific">Pseudomonas phage VCM</name>
    <dbReference type="NCBI Taxonomy" id="1729937"/>
    <lineage>
        <taxon>Viruses</taxon>
        <taxon>Duplodnaviria</taxon>
        <taxon>Heunggongvirae</taxon>
        <taxon>Uroviricota</taxon>
        <taxon>Caudoviricetes</taxon>
        <taxon>Vandenendeviridae</taxon>
        <taxon>Gorskivirinae</taxon>
        <taxon>Kremarvirus</taxon>
        <taxon>Kremarvirus VCM</taxon>
        <taxon>Otagovirus VCM</taxon>
    </lineage>
</organism>
<sequence>MSIVIRRANGDIMWFDAITQYGLTYQSSVTKHPIASGGYVSDHTTNENLVININGVLTDADFNINRPQNLGKLSTFDLGHVSVDENGLYKPVDKQYTTNSGSITPVKIESQKSINSLLPEVIAQFTRDTIPTAIVTPQSRAKTARAVKREMIAMRNNREEFQVLELLDDFVIETYGPCIFTNLTFNEDETTGEGIFPSMTIEEVTFTDLQEVAVKIKTANKGRKAGKTTTKKETEVPPDNAPQSNTKKDASAASSTVTNATAKPNNS</sequence>
<feature type="domain" description="Dit-like phage tail protein N-terminal" evidence="2">
    <location>
        <begin position="15"/>
        <end position="214"/>
    </location>
</feature>
<dbReference type="InterPro" id="IPR048494">
    <property type="entry name" value="Dit-like_N"/>
</dbReference>
<dbReference type="GeneID" id="26799066"/>
<accession>A0A0S4KXG8</accession>
<dbReference type="EMBL" id="LN887844">
    <property type="protein sequence ID" value="CUR44317.1"/>
    <property type="molecule type" value="Genomic_DNA"/>
</dbReference>